<evidence type="ECO:0000259" key="4">
    <source>
        <dbReference type="Pfam" id="PF02771"/>
    </source>
</evidence>
<dbReference type="PANTHER" id="PTHR43884">
    <property type="entry name" value="ACYL-COA DEHYDROGENASE"/>
    <property type="match status" value="1"/>
</dbReference>
<dbReference type="EMBL" id="PISD01000022">
    <property type="protein sequence ID" value="PKG28873.1"/>
    <property type="molecule type" value="Genomic_DNA"/>
</dbReference>
<dbReference type="InterPro" id="IPR013786">
    <property type="entry name" value="AcylCoA_DH/ox_N"/>
</dbReference>
<dbReference type="SUPFAM" id="SSF56645">
    <property type="entry name" value="Acyl-CoA dehydrogenase NM domain-like"/>
    <property type="match status" value="1"/>
</dbReference>
<organism evidence="6 7">
    <name type="scientific">Cytobacillus horneckiae</name>
    <dbReference type="NCBI Taxonomy" id="549687"/>
    <lineage>
        <taxon>Bacteria</taxon>
        <taxon>Bacillati</taxon>
        <taxon>Bacillota</taxon>
        <taxon>Bacilli</taxon>
        <taxon>Bacillales</taxon>
        <taxon>Bacillaceae</taxon>
        <taxon>Cytobacillus</taxon>
    </lineage>
</organism>
<dbReference type="RefSeq" id="WP_066195950.1">
    <property type="nucleotide sequence ID" value="NZ_JARMMB010000029.1"/>
</dbReference>
<dbReference type="Gene3D" id="1.20.140.10">
    <property type="entry name" value="Butyryl-CoA Dehydrogenase, subunit A, domain 3"/>
    <property type="match status" value="1"/>
</dbReference>
<protein>
    <submittedName>
        <fullName evidence="6">Acyl-CoA dehydrogenase</fullName>
    </submittedName>
</protein>
<name>A0A2N0ZH98_9BACI</name>
<dbReference type="Pfam" id="PF02770">
    <property type="entry name" value="Acyl-CoA_dh_M"/>
    <property type="match status" value="1"/>
</dbReference>
<dbReference type="InterPro" id="IPR009100">
    <property type="entry name" value="AcylCoA_DH/oxidase_NM_dom_sf"/>
</dbReference>
<evidence type="ECO:0000259" key="3">
    <source>
        <dbReference type="Pfam" id="PF02770"/>
    </source>
</evidence>
<dbReference type="SUPFAM" id="SSF47203">
    <property type="entry name" value="Acyl-CoA dehydrogenase C-terminal domain-like"/>
    <property type="match status" value="1"/>
</dbReference>
<dbReference type="InterPro" id="IPR046373">
    <property type="entry name" value="Acyl-CoA_Oxase/DH_mid-dom_sf"/>
</dbReference>
<feature type="domain" description="Acyl-CoA oxidase/dehydrogenase middle" evidence="3">
    <location>
        <begin position="131"/>
        <end position="222"/>
    </location>
</feature>
<dbReference type="GO" id="GO:0003995">
    <property type="term" value="F:acyl-CoA dehydrogenase activity"/>
    <property type="evidence" value="ECO:0007669"/>
    <property type="project" value="TreeGrafter"/>
</dbReference>
<dbReference type="PIRSF" id="PIRSF016578">
    <property type="entry name" value="HsaA"/>
    <property type="match status" value="1"/>
</dbReference>
<dbReference type="CDD" id="cd00567">
    <property type="entry name" value="ACAD"/>
    <property type="match status" value="1"/>
</dbReference>
<dbReference type="AlphaFoldDB" id="A0A2N0ZH98"/>
<dbReference type="InterPro" id="IPR013107">
    <property type="entry name" value="Acyl-CoA_DH_C"/>
</dbReference>
<dbReference type="Gene3D" id="2.40.110.10">
    <property type="entry name" value="Butyryl-CoA Dehydrogenase, subunit A, domain 2"/>
    <property type="match status" value="1"/>
</dbReference>
<reference evidence="6 7" key="1">
    <citation type="journal article" date="2010" name="Int. J. Syst. Evol. Microbiol.">
        <title>Bacillus horneckiae sp. nov., isolated from a spacecraft-assembly clean room.</title>
        <authorList>
            <person name="Vaishampayan P."/>
            <person name="Probst A."/>
            <person name="Krishnamurthi S."/>
            <person name="Ghosh S."/>
            <person name="Osman S."/>
            <person name="McDowall A."/>
            <person name="Ruckmani A."/>
            <person name="Mayilraj S."/>
            <person name="Venkateswaran K."/>
        </authorList>
    </citation>
    <scope>NUCLEOTIDE SEQUENCE [LARGE SCALE GENOMIC DNA]</scope>
    <source>
        <strain evidence="7">1PO1SC</strain>
    </source>
</reference>
<evidence type="ECO:0000313" key="7">
    <source>
        <dbReference type="Proteomes" id="UP000233343"/>
    </source>
</evidence>
<proteinExistence type="predicted"/>
<accession>A0A2N0ZH98</accession>
<dbReference type="GO" id="GO:0050660">
    <property type="term" value="F:flavin adenine dinucleotide binding"/>
    <property type="evidence" value="ECO:0007669"/>
    <property type="project" value="InterPro"/>
</dbReference>
<feature type="domain" description="Acyl-CoA dehydrogenase/oxidase N-terminal" evidence="4">
    <location>
        <begin position="29"/>
        <end position="99"/>
    </location>
</feature>
<comment type="caution">
    <text evidence="6">The sequence shown here is derived from an EMBL/GenBank/DDBJ whole genome shotgun (WGS) entry which is preliminary data.</text>
</comment>
<keyword evidence="7" id="KW-1185">Reference proteome</keyword>
<dbReference type="InterPro" id="IPR037069">
    <property type="entry name" value="AcylCoA_DH/ox_N_sf"/>
</dbReference>
<sequence>MIGTITKDIHIRNDREGNLAEKANALALEFENFASTNDQDAQFPFASFARLRESGLLNLTIPKIYGGEEATLYETIIVLEALAKGDGSVALAAGWHLCLFLNERNALKWDENSFQKICRGLIENGDVINIFATEKKGGNIFRGSKPETIARRIKDGYIISGEKAFATLSPIADPFIVVAWIEDEGVLGEFLVRRNESIEIVESWNTIGMRSTGSHHLIFHEVEVPRDALLSRFVKTGGTRNRSTLLFISAVFLGVAHAARDLILDYTVNHFSSSLNIPICEIPHINQKIGEIEALLTTSRTIVYSLADKWDASESDKERDDLFRDFHAAKYIVCHQAIKIVELCMRIAGGRGLSKDFKLERLFRDVQCALSMHPADDMIIEALEKTAVNAKH</sequence>
<dbReference type="Pfam" id="PF08028">
    <property type="entry name" value="Acyl-CoA_dh_2"/>
    <property type="match status" value="1"/>
</dbReference>
<dbReference type="Pfam" id="PF02771">
    <property type="entry name" value="Acyl-CoA_dh_N"/>
    <property type="match status" value="1"/>
</dbReference>
<dbReference type="Proteomes" id="UP000233343">
    <property type="component" value="Unassembled WGS sequence"/>
</dbReference>
<dbReference type="Gene3D" id="1.10.540.10">
    <property type="entry name" value="Acyl-CoA dehydrogenase/oxidase, N-terminal domain"/>
    <property type="match status" value="1"/>
</dbReference>
<evidence type="ECO:0000313" key="6">
    <source>
        <dbReference type="EMBL" id="PKG28873.1"/>
    </source>
</evidence>
<evidence type="ECO:0000256" key="2">
    <source>
        <dbReference type="ARBA" id="ARBA00023002"/>
    </source>
</evidence>
<gene>
    <name evidence="6" type="ORF">CWS20_11545</name>
</gene>
<dbReference type="InterPro" id="IPR006091">
    <property type="entry name" value="Acyl-CoA_Oxase/DH_mid-dom"/>
</dbReference>
<feature type="domain" description="Acyl-CoA dehydrogenase C-terminal" evidence="5">
    <location>
        <begin position="247"/>
        <end position="369"/>
    </location>
</feature>
<keyword evidence="2" id="KW-0560">Oxidoreductase</keyword>
<dbReference type="PANTHER" id="PTHR43884:SF25">
    <property type="entry name" value="ACYL-COA DEHYDROGENASE YDBM-RELATED"/>
    <property type="match status" value="1"/>
</dbReference>
<evidence type="ECO:0000259" key="5">
    <source>
        <dbReference type="Pfam" id="PF08028"/>
    </source>
</evidence>
<evidence type="ECO:0000256" key="1">
    <source>
        <dbReference type="ARBA" id="ARBA00022630"/>
    </source>
</evidence>
<dbReference type="InterPro" id="IPR036250">
    <property type="entry name" value="AcylCo_DH-like_C"/>
</dbReference>
<keyword evidence="1" id="KW-0285">Flavoprotein</keyword>